<dbReference type="GO" id="GO:0042790">
    <property type="term" value="P:nucleolar large rRNA transcription by RNA polymerase I"/>
    <property type="evidence" value="ECO:0007669"/>
    <property type="project" value="TreeGrafter"/>
</dbReference>
<feature type="domain" description="RRN6 beta-propeller" evidence="2">
    <location>
        <begin position="306"/>
        <end position="447"/>
    </location>
</feature>
<gene>
    <name evidence="4" type="ORF">BS47DRAFT_1335765</name>
</gene>
<dbReference type="InterPro" id="IPR019350">
    <property type="entry name" value="RNA_pol_I-sp_TIF_RRN6-like"/>
</dbReference>
<evidence type="ECO:0000259" key="2">
    <source>
        <dbReference type="Pfam" id="PF10214"/>
    </source>
</evidence>
<sequence>MQTNSGPSAKNIATKERHGVWTPPVLFPGSLGSATLVENHEGSLSWEFAVRPQKRPCLEARAKLRKVFADSRPPPIEQSSLSLAQRAEQGAQFLRTYHPDVDVPFDLIYAELDNAAAYPQSDHVFGGFDPLIGERLVITDDPRLQVQSDSAAVMFPSGEVGQNLNISVFTRGGQDPMSRPASPAMNFSTEIMQISLSSYTSPSSTRYIGSPLLAVRTLASLSFLKFHRPSRGLEVSIPYKIAELRWEALGGGPNSVVTDVALSPFEANASLIVTTGGSAHRIYVAQQGLSTEPLVLNPSNLSGFEQESTFWRIAWGDSQSSTFLAGEHCVKHLDLRQPLSSEMDIFRLDSTDPPDLITAIQSAPLGPSPHLLCVTSTDRVVWIDTRFPRQSVLTWRHKRAVDRTLKATTASIDGAPMTFLTSNINALVSLYDVRQEADGEIFSYGDPYEPRLSFRTNTARTPFLRSGFALLPRSHGSQSIGGGQGAVLDWFELSSSGAIFHQELYYTDPARSPEESREENVPFAEATDLDTRRVTPNVADPVADREGIVVNLSGLYNSILQGDDVSAELEVNLDNNGEHHEEQRIAEVLGGMPRVWQDSDEPLEHPLTTFDLAFRAGAEPLRPSRADFLNGSALRYDLLQRSRIRPIPLDDIVQGSTWSFDMTPLMQKLDDEFLTPASDPFPSRPSALLSSESFAGFNCLPGFRDAADDSLHYATATAASSKREKDAVEALALDLSLSRHMFAIRRPAPPQEVHPEAGADEDVADALSHATQSLSIAAKEPPAARFGYFRPRFMGSNDTPKASKDREQPLGVRLLLSEWPLAVSVDSYRYTDPYDSGADHASNVQFSQSRHSRSRQPVPASSQRLAPAAVTTISSQPPARLPPTLQSFAPPPQATASSIPRTYPASQQPFSRVHTSGSQALPRERRWMGEGFASQDPGYGLDMDIDADEAEPMTSTQILPGRYGGRPVDLSGKKKVVKRRVGGF</sequence>
<dbReference type="PANTHER" id="PTHR28221:SF2">
    <property type="entry name" value="RNA POLYMERASE I-SPECIFIC TRANSCRIPTION INITIATION FACTOR RRN6"/>
    <property type="match status" value="1"/>
</dbReference>
<name>A0A9P6BA87_9AGAM</name>
<organism evidence="4 5">
    <name type="scientific">Hydnum rufescens UP504</name>
    <dbReference type="NCBI Taxonomy" id="1448309"/>
    <lineage>
        <taxon>Eukaryota</taxon>
        <taxon>Fungi</taxon>
        <taxon>Dikarya</taxon>
        <taxon>Basidiomycota</taxon>
        <taxon>Agaricomycotina</taxon>
        <taxon>Agaricomycetes</taxon>
        <taxon>Cantharellales</taxon>
        <taxon>Hydnaceae</taxon>
        <taxon>Hydnum</taxon>
    </lineage>
</organism>
<dbReference type="OrthoDB" id="2382881at2759"/>
<feature type="compositionally biased region" description="Polar residues" evidence="1">
    <location>
        <begin position="894"/>
        <end position="919"/>
    </location>
</feature>
<protein>
    <submittedName>
        <fullName evidence="4">Uncharacterized protein</fullName>
    </submittedName>
</protein>
<evidence type="ECO:0000259" key="3">
    <source>
        <dbReference type="Pfam" id="PF20639"/>
    </source>
</evidence>
<evidence type="ECO:0000313" key="4">
    <source>
        <dbReference type="EMBL" id="KAF9520593.1"/>
    </source>
</evidence>
<dbReference type="GO" id="GO:0001163">
    <property type="term" value="F:RNA polymerase I transcription regulatory region sequence-specific DNA binding"/>
    <property type="evidence" value="ECO:0007669"/>
    <property type="project" value="TreeGrafter"/>
</dbReference>
<dbReference type="Proteomes" id="UP000886523">
    <property type="component" value="Unassembled WGS sequence"/>
</dbReference>
<feature type="domain" description="RRN6 K-rich C-terminal" evidence="3">
    <location>
        <begin position="815"/>
        <end position="984"/>
    </location>
</feature>
<dbReference type="Pfam" id="PF20639">
    <property type="entry name" value="Rrn6_K-rich"/>
    <property type="match status" value="1"/>
</dbReference>
<reference evidence="4" key="1">
    <citation type="journal article" date="2020" name="Nat. Commun.">
        <title>Large-scale genome sequencing of mycorrhizal fungi provides insights into the early evolution of symbiotic traits.</title>
        <authorList>
            <person name="Miyauchi S."/>
            <person name="Kiss E."/>
            <person name="Kuo A."/>
            <person name="Drula E."/>
            <person name="Kohler A."/>
            <person name="Sanchez-Garcia M."/>
            <person name="Morin E."/>
            <person name="Andreopoulos B."/>
            <person name="Barry K.W."/>
            <person name="Bonito G."/>
            <person name="Buee M."/>
            <person name="Carver A."/>
            <person name="Chen C."/>
            <person name="Cichocki N."/>
            <person name="Clum A."/>
            <person name="Culley D."/>
            <person name="Crous P.W."/>
            <person name="Fauchery L."/>
            <person name="Girlanda M."/>
            <person name="Hayes R.D."/>
            <person name="Keri Z."/>
            <person name="LaButti K."/>
            <person name="Lipzen A."/>
            <person name="Lombard V."/>
            <person name="Magnuson J."/>
            <person name="Maillard F."/>
            <person name="Murat C."/>
            <person name="Nolan M."/>
            <person name="Ohm R.A."/>
            <person name="Pangilinan J."/>
            <person name="Pereira M.F."/>
            <person name="Perotto S."/>
            <person name="Peter M."/>
            <person name="Pfister S."/>
            <person name="Riley R."/>
            <person name="Sitrit Y."/>
            <person name="Stielow J.B."/>
            <person name="Szollosi G."/>
            <person name="Zifcakova L."/>
            <person name="Stursova M."/>
            <person name="Spatafora J.W."/>
            <person name="Tedersoo L."/>
            <person name="Vaario L.M."/>
            <person name="Yamada A."/>
            <person name="Yan M."/>
            <person name="Wang P."/>
            <person name="Xu J."/>
            <person name="Bruns T."/>
            <person name="Baldrian P."/>
            <person name="Vilgalys R."/>
            <person name="Dunand C."/>
            <person name="Henrissat B."/>
            <person name="Grigoriev I.V."/>
            <person name="Hibbett D."/>
            <person name="Nagy L.G."/>
            <person name="Martin F.M."/>
        </authorList>
    </citation>
    <scope>NUCLEOTIDE SEQUENCE</scope>
    <source>
        <strain evidence="4">UP504</strain>
    </source>
</reference>
<dbReference type="GO" id="GO:0070860">
    <property type="term" value="C:RNA polymerase I core factor complex"/>
    <property type="evidence" value="ECO:0007669"/>
    <property type="project" value="TreeGrafter"/>
</dbReference>
<dbReference type="InterPro" id="IPR048535">
    <property type="entry name" value="RRN6_beta-prop"/>
</dbReference>
<feature type="region of interest" description="Disordered" evidence="1">
    <location>
        <begin position="890"/>
        <end position="919"/>
    </location>
</feature>
<evidence type="ECO:0000256" key="1">
    <source>
        <dbReference type="SAM" id="MobiDB-lite"/>
    </source>
</evidence>
<comment type="caution">
    <text evidence="4">The sequence shown here is derived from an EMBL/GenBank/DDBJ whole genome shotgun (WGS) entry which is preliminary data.</text>
</comment>
<dbReference type="AlphaFoldDB" id="A0A9P6BA87"/>
<dbReference type="EMBL" id="MU128911">
    <property type="protein sequence ID" value="KAF9520593.1"/>
    <property type="molecule type" value="Genomic_DNA"/>
</dbReference>
<dbReference type="GO" id="GO:0001179">
    <property type="term" value="F:RNA polymerase I general transcription initiation factor binding"/>
    <property type="evidence" value="ECO:0007669"/>
    <property type="project" value="TreeGrafter"/>
</dbReference>
<evidence type="ECO:0000313" key="5">
    <source>
        <dbReference type="Proteomes" id="UP000886523"/>
    </source>
</evidence>
<accession>A0A9P6BA87</accession>
<dbReference type="InterPro" id="IPR048536">
    <property type="entry name" value="Rrn6_K-rich"/>
</dbReference>
<proteinExistence type="predicted"/>
<keyword evidence="5" id="KW-1185">Reference proteome</keyword>
<dbReference type="Pfam" id="PF10214">
    <property type="entry name" value="Rrn6_beta-prop"/>
    <property type="match status" value="1"/>
</dbReference>
<dbReference type="PANTHER" id="PTHR28221">
    <property type="entry name" value="RNA POLYMERASE I-SPECIFIC TRANSCRIPTION INITIATION FACTOR RRN6"/>
    <property type="match status" value="1"/>
</dbReference>
<feature type="region of interest" description="Disordered" evidence="1">
    <location>
        <begin position="839"/>
        <end position="870"/>
    </location>
</feature>